<dbReference type="AlphaFoldDB" id="A0A370NAF0"/>
<proteinExistence type="predicted"/>
<reference evidence="2" key="1">
    <citation type="submission" date="2018-05" db="EMBL/GenBank/DDBJ databases">
        <authorList>
            <person name="Feng T."/>
        </authorList>
    </citation>
    <scope>NUCLEOTIDE SEQUENCE [LARGE SCALE GENOMIC DNA]</scope>
    <source>
        <strain evidence="2">S27</strain>
    </source>
</reference>
<keyword evidence="2" id="KW-1185">Reference proteome</keyword>
<dbReference type="EMBL" id="QHKS01000007">
    <property type="protein sequence ID" value="RDK02577.1"/>
    <property type="molecule type" value="Genomic_DNA"/>
</dbReference>
<evidence type="ECO:0000313" key="2">
    <source>
        <dbReference type="Proteomes" id="UP000254875"/>
    </source>
</evidence>
<comment type="caution">
    <text evidence="1">The sequence shown here is derived from an EMBL/GenBank/DDBJ whole genome shotgun (WGS) entry which is preliminary data.</text>
</comment>
<sequence>MEHQYGGWIIDATPDFSLGKFFAHARLTRSSPDSDVGVQKHIERDLAWFDTEAEAIHVAHQWALAWIDMRESSAATT</sequence>
<protein>
    <submittedName>
        <fullName evidence="1">Uncharacterized protein</fullName>
    </submittedName>
</protein>
<accession>A0A370NAF0</accession>
<organism evidence="1 2">
    <name type="scientific">Paraburkholderia lacunae</name>
    <dbReference type="NCBI Taxonomy" id="2211104"/>
    <lineage>
        <taxon>Bacteria</taxon>
        <taxon>Pseudomonadati</taxon>
        <taxon>Pseudomonadota</taxon>
        <taxon>Betaproteobacteria</taxon>
        <taxon>Burkholderiales</taxon>
        <taxon>Burkholderiaceae</taxon>
        <taxon>Paraburkholderia</taxon>
    </lineage>
</organism>
<gene>
    <name evidence="1" type="ORF">DLM46_12995</name>
</gene>
<dbReference type="Proteomes" id="UP000254875">
    <property type="component" value="Unassembled WGS sequence"/>
</dbReference>
<dbReference type="RefSeq" id="WP_115101255.1">
    <property type="nucleotide sequence ID" value="NZ_QHKS01000007.1"/>
</dbReference>
<name>A0A370NAF0_9BURK</name>
<evidence type="ECO:0000313" key="1">
    <source>
        <dbReference type="EMBL" id="RDK02577.1"/>
    </source>
</evidence>
<dbReference type="OrthoDB" id="9114812at2"/>